<keyword evidence="1" id="KW-0472">Membrane</keyword>
<sequence length="89" mass="9607">MSFIKNFIISSGTVIVDIAVILLEVLVIVASLVSMVKSGFIVGFATFLIGSISTIISAYFVYLLIDIRENIAKIANAKATEVTNPQNQQ</sequence>
<dbReference type="AlphaFoldDB" id="A0A662ZDV1"/>
<gene>
    <name evidence="2" type="ORF">SAMN02910344_00041</name>
</gene>
<dbReference type="RefSeq" id="WP_093139816.1">
    <property type="nucleotide sequence ID" value="NZ_FOXF01000001.1"/>
</dbReference>
<dbReference type="EMBL" id="FOXF01000001">
    <property type="protein sequence ID" value="SFO96988.1"/>
    <property type="molecule type" value="Genomic_DNA"/>
</dbReference>
<keyword evidence="1" id="KW-1133">Transmembrane helix</keyword>
<accession>A0A662ZDV1</accession>
<reference evidence="2 3" key="1">
    <citation type="submission" date="2016-10" db="EMBL/GenBank/DDBJ databases">
        <authorList>
            <person name="Varghese N."/>
            <person name="Submissions S."/>
        </authorList>
    </citation>
    <scope>NUCLEOTIDE SEQUENCE [LARGE SCALE GENOMIC DNA]</scope>
    <source>
        <strain evidence="2 3">DSM 1361</strain>
    </source>
</reference>
<keyword evidence="1" id="KW-0812">Transmembrane</keyword>
<keyword evidence="3" id="KW-1185">Reference proteome</keyword>
<protein>
    <submittedName>
        <fullName evidence="2">Uncharacterized protein</fullName>
    </submittedName>
</protein>
<evidence type="ECO:0000256" key="1">
    <source>
        <dbReference type="SAM" id="Phobius"/>
    </source>
</evidence>
<organism evidence="2 3">
    <name type="scientific">Ruminobacter amylophilus</name>
    <dbReference type="NCBI Taxonomy" id="867"/>
    <lineage>
        <taxon>Bacteria</taxon>
        <taxon>Pseudomonadati</taxon>
        <taxon>Pseudomonadota</taxon>
        <taxon>Gammaproteobacteria</taxon>
        <taxon>Aeromonadales</taxon>
        <taxon>Succinivibrionaceae</taxon>
        <taxon>Ruminobacter</taxon>
    </lineage>
</organism>
<evidence type="ECO:0000313" key="3">
    <source>
        <dbReference type="Proteomes" id="UP000243745"/>
    </source>
</evidence>
<feature type="transmembrane region" description="Helical" evidence="1">
    <location>
        <begin position="39"/>
        <end position="65"/>
    </location>
</feature>
<dbReference type="Proteomes" id="UP000243745">
    <property type="component" value="Unassembled WGS sequence"/>
</dbReference>
<feature type="transmembrane region" description="Helical" evidence="1">
    <location>
        <begin position="7"/>
        <end position="33"/>
    </location>
</feature>
<proteinExistence type="predicted"/>
<evidence type="ECO:0000313" key="2">
    <source>
        <dbReference type="EMBL" id="SFO96988.1"/>
    </source>
</evidence>
<name>A0A662ZDV1_9GAMM</name>